<dbReference type="PANTHER" id="PTHR43472:SF1">
    <property type="entry name" value="PHOSPHORIBOSYLAMINE--GLYCINE LIGASE, CHLOROPLASTIC"/>
    <property type="match status" value="1"/>
</dbReference>
<dbReference type="InterPro" id="IPR011761">
    <property type="entry name" value="ATP-grasp"/>
</dbReference>
<dbReference type="InterPro" id="IPR020560">
    <property type="entry name" value="PRibGlycinamide_synth_C-dom"/>
</dbReference>
<keyword evidence="8 14" id="KW-0658">Purine biosynthesis</keyword>
<dbReference type="Pfam" id="PF02844">
    <property type="entry name" value="GARS_N"/>
    <property type="match status" value="1"/>
</dbReference>
<evidence type="ECO:0000256" key="2">
    <source>
        <dbReference type="ARBA" id="ARBA00001946"/>
    </source>
</evidence>
<evidence type="ECO:0000256" key="1">
    <source>
        <dbReference type="ARBA" id="ARBA00001936"/>
    </source>
</evidence>
<evidence type="ECO:0000256" key="13">
    <source>
        <dbReference type="ARBA" id="ARBA00042864"/>
    </source>
</evidence>
<dbReference type="NCBIfam" id="TIGR00877">
    <property type="entry name" value="purD"/>
    <property type="match status" value="1"/>
</dbReference>
<protein>
    <recommendedName>
        <fullName evidence="4 14">Phosphoribosylamine--glycine ligase</fullName>
        <ecNumber evidence="4 14">6.3.4.13</ecNumber>
    </recommendedName>
    <alternativeName>
        <fullName evidence="14">GARS</fullName>
    </alternativeName>
    <alternativeName>
        <fullName evidence="12 14">Glycinamide ribonucleotide synthetase</fullName>
    </alternativeName>
    <alternativeName>
        <fullName evidence="13 14">Phosphoribosylglycinamide synthetase</fullName>
    </alternativeName>
</protein>
<reference evidence="17 18" key="1">
    <citation type="submission" date="2020-08" db="EMBL/GenBank/DDBJ databases">
        <title>Genomic Encyclopedia of Type Strains, Phase IV (KMG-IV): sequencing the most valuable type-strain genomes for metagenomic binning, comparative biology and taxonomic classification.</title>
        <authorList>
            <person name="Goeker M."/>
        </authorList>
    </citation>
    <scope>NUCLEOTIDE SEQUENCE [LARGE SCALE GENOMIC DNA]</scope>
    <source>
        <strain evidence="17 18">DSM 103725</strain>
    </source>
</reference>
<evidence type="ECO:0000256" key="8">
    <source>
        <dbReference type="ARBA" id="ARBA00022755"/>
    </source>
</evidence>
<dbReference type="InterPro" id="IPR011054">
    <property type="entry name" value="Rudment_hybrid_motif"/>
</dbReference>
<keyword evidence="5 14" id="KW-0436">Ligase</keyword>
<keyword evidence="7 15" id="KW-0547">Nucleotide-binding</keyword>
<keyword evidence="9 15" id="KW-0067">ATP-binding</keyword>
<evidence type="ECO:0000256" key="3">
    <source>
        <dbReference type="ARBA" id="ARBA00005174"/>
    </source>
</evidence>
<keyword evidence="10" id="KW-0464">Manganese</keyword>
<dbReference type="FunFam" id="3.30.470.20:FF:000018">
    <property type="entry name" value="Trifunctional purine biosynthetic protein adenosine-3"/>
    <property type="match status" value="1"/>
</dbReference>
<comment type="cofactor">
    <cofactor evidence="2">
        <name>Mg(2+)</name>
        <dbReference type="ChEBI" id="CHEBI:18420"/>
    </cofactor>
</comment>
<dbReference type="EMBL" id="JACHGY010000001">
    <property type="protein sequence ID" value="MBB6430192.1"/>
    <property type="molecule type" value="Genomic_DNA"/>
</dbReference>
<dbReference type="Pfam" id="PF02843">
    <property type="entry name" value="GARS_C"/>
    <property type="match status" value="1"/>
</dbReference>
<proteinExistence type="inferred from homology"/>
<dbReference type="SUPFAM" id="SSF52440">
    <property type="entry name" value="PreATP-grasp domain"/>
    <property type="match status" value="1"/>
</dbReference>
<dbReference type="AlphaFoldDB" id="A0A7X0H6X4"/>
<dbReference type="Proteomes" id="UP000541810">
    <property type="component" value="Unassembled WGS sequence"/>
</dbReference>
<dbReference type="GO" id="GO:0005524">
    <property type="term" value="F:ATP binding"/>
    <property type="evidence" value="ECO:0007669"/>
    <property type="project" value="UniProtKB-UniRule"/>
</dbReference>
<evidence type="ECO:0000256" key="12">
    <source>
        <dbReference type="ARBA" id="ARBA00042242"/>
    </source>
</evidence>
<gene>
    <name evidence="14" type="primary">purD</name>
    <name evidence="17" type="ORF">HNQ40_001998</name>
</gene>
<dbReference type="GO" id="GO:0046872">
    <property type="term" value="F:metal ion binding"/>
    <property type="evidence" value="ECO:0007669"/>
    <property type="project" value="UniProtKB-KW"/>
</dbReference>
<dbReference type="FunFam" id="3.90.600.10:FF:000001">
    <property type="entry name" value="Trifunctional purine biosynthetic protein adenosine-3"/>
    <property type="match status" value="1"/>
</dbReference>
<dbReference type="InterPro" id="IPR020559">
    <property type="entry name" value="PRibGlycinamide_synth_CS"/>
</dbReference>
<keyword evidence="18" id="KW-1185">Reference proteome</keyword>
<dbReference type="PROSITE" id="PS50975">
    <property type="entry name" value="ATP_GRASP"/>
    <property type="match status" value="1"/>
</dbReference>
<evidence type="ECO:0000256" key="9">
    <source>
        <dbReference type="ARBA" id="ARBA00022840"/>
    </source>
</evidence>
<comment type="caution">
    <text evidence="17">The sequence shown here is derived from an EMBL/GenBank/DDBJ whole genome shotgun (WGS) entry which is preliminary data.</text>
</comment>
<comment type="catalytic activity">
    <reaction evidence="14">
        <text>5-phospho-beta-D-ribosylamine + glycine + ATP = N(1)-(5-phospho-beta-D-ribosyl)glycinamide + ADP + phosphate + H(+)</text>
        <dbReference type="Rhea" id="RHEA:17453"/>
        <dbReference type="ChEBI" id="CHEBI:15378"/>
        <dbReference type="ChEBI" id="CHEBI:30616"/>
        <dbReference type="ChEBI" id="CHEBI:43474"/>
        <dbReference type="ChEBI" id="CHEBI:57305"/>
        <dbReference type="ChEBI" id="CHEBI:58681"/>
        <dbReference type="ChEBI" id="CHEBI:143788"/>
        <dbReference type="ChEBI" id="CHEBI:456216"/>
        <dbReference type="EC" id="6.3.4.13"/>
    </reaction>
</comment>
<dbReference type="SMART" id="SM01210">
    <property type="entry name" value="GARS_C"/>
    <property type="match status" value="1"/>
</dbReference>
<dbReference type="InterPro" id="IPR013815">
    <property type="entry name" value="ATP_grasp_subdomain_1"/>
</dbReference>
<dbReference type="SMART" id="SM01209">
    <property type="entry name" value="GARS_A"/>
    <property type="match status" value="1"/>
</dbReference>
<evidence type="ECO:0000313" key="17">
    <source>
        <dbReference type="EMBL" id="MBB6430192.1"/>
    </source>
</evidence>
<feature type="domain" description="ATP-grasp" evidence="16">
    <location>
        <begin position="129"/>
        <end position="335"/>
    </location>
</feature>
<comment type="pathway">
    <text evidence="3 14">Purine metabolism; IMP biosynthesis via de novo pathway; N(1)-(5-phospho-D-ribosyl)glycinamide from 5-phospho-alpha-D-ribose 1-diphosphate: step 2/2.</text>
</comment>
<dbReference type="HAMAP" id="MF_00138">
    <property type="entry name" value="GARS"/>
    <property type="match status" value="1"/>
</dbReference>
<evidence type="ECO:0000256" key="4">
    <source>
        <dbReference type="ARBA" id="ARBA00013255"/>
    </source>
</evidence>
<dbReference type="Gene3D" id="3.90.600.10">
    <property type="entry name" value="Phosphoribosylglycinamide synthetase, C-terminal domain"/>
    <property type="match status" value="1"/>
</dbReference>
<dbReference type="GO" id="GO:0004637">
    <property type="term" value="F:phosphoribosylamine-glycine ligase activity"/>
    <property type="evidence" value="ECO:0007669"/>
    <property type="project" value="UniProtKB-UniRule"/>
</dbReference>
<evidence type="ECO:0000256" key="7">
    <source>
        <dbReference type="ARBA" id="ARBA00022741"/>
    </source>
</evidence>
<dbReference type="PROSITE" id="PS00184">
    <property type="entry name" value="GARS"/>
    <property type="match status" value="1"/>
</dbReference>
<dbReference type="InterPro" id="IPR020562">
    <property type="entry name" value="PRibGlycinamide_synth_N"/>
</dbReference>
<dbReference type="Pfam" id="PF01071">
    <property type="entry name" value="GARS_A"/>
    <property type="match status" value="1"/>
</dbReference>
<dbReference type="InterPro" id="IPR000115">
    <property type="entry name" value="PRibGlycinamide_synth"/>
</dbReference>
<dbReference type="PANTHER" id="PTHR43472">
    <property type="entry name" value="PHOSPHORIBOSYLAMINE--GLYCINE LIGASE"/>
    <property type="match status" value="1"/>
</dbReference>
<dbReference type="Gene3D" id="3.30.1490.20">
    <property type="entry name" value="ATP-grasp fold, A domain"/>
    <property type="match status" value="1"/>
</dbReference>
<dbReference type="Gene3D" id="3.40.50.20">
    <property type="match status" value="1"/>
</dbReference>
<organism evidence="17 18">
    <name type="scientific">Algisphaera agarilytica</name>
    <dbReference type="NCBI Taxonomy" id="1385975"/>
    <lineage>
        <taxon>Bacteria</taxon>
        <taxon>Pseudomonadati</taxon>
        <taxon>Planctomycetota</taxon>
        <taxon>Phycisphaerae</taxon>
        <taxon>Phycisphaerales</taxon>
        <taxon>Phycisphaeraceae</taxon>
        <taxon>Algisphaera</taxon>
    </lineage>
</organism>
<evidence type="ECO:0000313" key="18">
    <source>
        <dbReference type="Proteomes" id="UP000541810"/>
    </source>
</evidence>
<dbReference type="RefSeq" id="WP_221435471.1">
    <property type="nucleotide sequence ID" value="NZ_JACHGY010000001.1"/>
</dbReference>
<dbReference type="InterPro" id="IPR020561">
    <property type="entry name" value="PRibGlycinamid_synth_ATP-grasp"/>
</dbReference>
<evidence type="ECO:0000256" key="6">
    <source>
        <dbReference type="ARBA" id="ARBA00022723"/>
    </source>
</evidence>
<dbReference type="SUPFAM" id="SSF56059">
    <property type="entry name" value="Glutathione synthetase ATP-binding domain-like"/>
    <property type="match status" value="1"/>
</dbReference>
<dbReference type="SUPFAM" id="SSF51246">
    <property type="entry name" value="Rudiment single hybrid motif"/>
    <property type="match status" value="1"/>
</dbReference>
<dbReference type="EC" id="6.3.4.13" evidence="4 14"/>
<dbReference type="GO" id="GO:0009113">
    <property type="term" value="P:purine nucleobase biosynthetic process"/>
    <property type="evidence" value="ECO:0007669"/>
    <property type="project" value="InterPro"/>
</dbReference>
<evidence type="ECO:0000259" key="16">
    <source>
        <dbReference type="PROSITE" id="PS50975"/>
    </source>
</evidence>
<dbReference type="UniPathway" id="UPA00074">
    <property type="reaction ID" value="UER00125"/>
</dbReference>
<dbReference type="InterPro" id="IPR016185">
    <property type="entry name" value="PreATP-grasp_dom_sf"/>
</dbReference>
<accession>A0A7X0H6X4</accession>
<evidence type="ECO:0000256" key="10">
    <source>
        <dbReference type="ARBA" id="ARBA00023211"/>
    </source>
</evidence>
<name>A0A7X0H6X4_9BACT</name>
<evidence type="ECO:0000256" key="5">
    <source>
        <dbReference type="ARBA" id="ARBA00022598"/>
    </source>
</evidence>
<comment type="cofactor">
    <cofactor evidence="1">
        <name>Mn(2+)</name>
        <dbReference type="ChEBI" id="CHEBI:29035"/>
    </cofactor>
</comment>
<comment type="similarity">
    <text evidence="11 14">Belongs to the GARS family.</text>
</comment>
<evidence type="ECO:0000256" key="11">
    <source>
        <dbReference type="ARBA" id="ARBA00038345"/>
    </source>
</evidence>
<keyword evidence="6" id="KW-0479">Metal-binding</keyword>
<dbReference type="Gene3D" id="3.30.470.20">
    <property type="entry name" value="ATP-grasp fold, B domain"/>
    <property type="match status" value="1"/>
</dbReference>
<evidence type="ECO:0000256" key="15">
    <source>
        <dbReference type="PROSITE-ProRule" id="PRU00409"/>
    </source>
</evidence>
<dbReference type="InterPro" id="IPR037123">
    <property type="entry name" value="PRibGlycinamide_synth_C_sf"/>
</dbReference>
<sequence>MAKKTKGNAGAGLPSDPMNVLILGAGGREHALGWKLKQSKRCKKLFFAPGNGGTAALGTNVDLKIEPVDTKNVDAIDYFCRHNDIGLIVIGPEDPLCHGLADRLAAPGRHIFGPTADGARLEGDKAYAKDLMKGALIPTADSKTFTNFEMAKTYVEARETPVVVKATGLAKGKGAIVCSTNEEAVEALERCMVHKEFGEEGTTVLVEERLVGQEVSILALVDGRNLFLLDPSQDHKQAHEGDTGPNTGGMGVYCPTPLITEELLTQIQTEVLVPAVDAMRRDGIDFKGVLYAGLMLTAGGPKTLEFNTRFGDPETQPLMMRLKGDLMHAMLATATGKLDEVDLSWDQGVCCCVVMASGGYPGDYEKGKPITGIEDAESDPDVTVFHAGTKLTRENALVTDGGRVLGVCALGDTLKEAQTKANTACDKIKFEGAQFRRDIGFRVM</sequence>
<evidence type="ECO:0000256" key="14">
    <source>
        <dbReference type="HAMAP-Rule" id="MF_00138"/>
    </source>
</evidence>
<dbReference type="GO" id="GO:0006189">
    <property type="term" value="P:'de novo' IMP biosynthetic process"/>
    <property type="evidence" value="ECO:0007669"/>
    <property type="project" value="UniProtKB-UniRule"/>
</dbReference>